<reference evidence="1" key="1">
    <citation type="submission" date="2021-02" db="EMBL/GenBank/DDBJ databases">
        <authorList>
            <person name="Nowell W R."/>
        </authorList>
    </citation>
    <scope>NUCLEOTIDE SEQUENCE</scope>
</reference>
<comment type="caution">
    <text evidence="1">The sequence shown here is derived from an EMBL/GenBank/DDBJ whole genome shotgun (WGS) entry which is preliminary data.</text>
</comment>
<dbReference type="AlphaFoldDB" id="A0A814PYU6"/>
<evidence type="ECO:0000313" key="1">
    <source>
        <dbReference type="EMBL" id="CAF1112920.1"/>
    </source>
</evidence>
<protein>
    <submittedName>
        <fullName evidence="1">Uncharacterized protein</fullName>
    </submittedName>
</protein>
<dbReference type="Proteomes" id="UP000663864">
    <property type="component" value="Unassembled WGS sequence"/>
</dbReference>
<sequence>MSQSCHIVNKEHERKGDTYINNCTSLSFLHDIPFEFNSKYRIIIVSNIDISEYGNTNKICDILSKSIDFTLENKVLLEALEDLKSNTSNCQLSGSSCISTNILFLNNPSSSLHRSLLPTIDHVSSIDTSIPLKPISSHSSSVCSPSVRDIYCPFSNQQEYYIPMSINSSKLSSNSVKQSNNLFNNYSSTYKNDLIAIFDEVLTFDNPFHDAELKSLNGIDELNNLYSGIGLANTNQR</sequence>
<dbReference type="EMBL" id="CAJNOT010000936">
    <property type="protein sequence ID" value="CAF1112920.1"/>
    <property type="molecule type" value="Genomic_DNA"/>
</dbReference>
<organism evidence="1 2">
    <name type="scientific">Rotaria sordida</name>
    <dbReference type="NCBI Taxonomy" id="392033"/>
    <lineage>
        <taxon>Eukaryota</taxon>
        <taxon>Metazoa</taxon>
        <taxon>Spiralia</taxon>
        <taxon>Gnathifera</taxon>
        <taxon>Rotifera</taxon>
        <taxon>Eurotatoria</taxon>
        <taxon>Bdelloidea</taxon>
        <taxon>Philodinida</taxon>
        <taxon>Philodinidae</taxon>
        <taxon>Rotaria</taxon>
    </lineage>
</organism>
<gene>
    <name evidence="1" type="ORF">ZHD862_LOCUS18216</name>
</gene>
<accession>A0A814PYU6</accession>
<evidence type="ECO:0000313" key="2">
    <source>
        <dbReference type="Proteomes" id="UP000663864"/>
    </source>
</evidence>
<proteinExistence type="predicted"/>
<name>A0A814PYU6_9BILA</name>